<comment type="caution">
    <text evidence="1">The sequence shown here is derived from an EMBL/GenBank/DDBJ whole genome shotgun (WGS) entry which is preliminary data.</text>
</comment>
<keyword evidence="2" id="KW-1185">Reference proteome</keyword>
<sequence>MKDVMENIGTLYHPKTALVFYEAKGTNAEVYVEYFDMDRNGNPINAHPLTVKEAQYLSKALDTTKERNKAFLKPKSIIAGNILYTDPSENGFAMWFTKATRKNLFFIDGLDIPNGVASVPALLWIANKQKLYIYALKSDRKPTESTPLYHAPFFNVYADGNVCMGSVDVNIRKSASLEEFTAAWETYFFNSYFSHLMQNHNPIQGNCVSLWKKLRKTGEPFPKDVLKKTDRTIKNILR</sequence>
<gene>
    <name evidence="1" type="ORF">BCY91_06395</name>
</gene>
<evidence type="ECO:0000313" key="1">
    <source>
        <dbReference type="EMBL" id="RKD15147.1"/>
    </source>
</evidence>
<dbReference type="Proteomes" id="UP000283433">
    <property type="component" value="Unassembled WGS sequence"/>
</dbReference>
<organism evidence="1 2">
    <name type="scientific">Pelobium manganitolerans</name>
    <dbReference type="NCBI Taxonomy" id="1842495"/>
    <lineage>
        <taxon>Bacteria</taxon>
        <taxon>Pseudomonadati</taxon>
        <taxon>Bacteroidota</taxon>
        <taxon>Sphingobacteriia</taxon>
        <taxon>Sphingobacteriales</taxon>
        <taxon>Sphingobacteriaceae</taxon>
        <taxon>Pelobium</taxon>
    </lineage>
</organism>
<dbReference type="EMBL" id="MBTA01000025">
    <property type="protein sequence ID" value="RKD15147.1"/>
    <property type="molecule type" value="Genomic_DNA"/>
</dbReference>
<protein>
    <submittedName>
        <fullName evidence="1">PRTRC system protein B</fullName>
    </submittedName>
</protein>
<accession>A0A419S4Z9</accession>
<evidence type="ECO:0000313" key="2">
    <source>
        <dbReference type="Proteomes" id="UP000283433"/>
    </source>
</evidence>
<dbReference type="Pfam" id="PF14460">
    <property type="entry name" value="Prok-E2_D"/>
    <property type="match status" value="1"/>
</dbReference>
<proteinExistence type="predicted"/>
<name>A0A419S4Z9_9SPHI</name>
<dbReference type="OrthoDB" id="1030341at2"/>
<dbReference type="RefSeq" id="WP_120182013.1">
    <property type="nucleotide sequence ID" value="NZ_MBTA01000025.1"/>
</dbReference>
<reference evidence="1 2" key="1">
    <citation type="submission" date="2016-07" db="EMBL/GenBank/DDBJ databases">
        <title>Genome of Pelobium manganitolerans.</title>
        <authorList>
            <person name="Wu S."/>
            <person name="Wang G."/>
        </authorList>
    </citation>
    <scope>NUCLEOTIDE SEQUENCE [LARGE SCALE GENOMIC DNA]</scope>
    <source>
        <strain evidence="1 2">YS-25</strain>
    </source>
</reference>
<dbReference type="InterPro" id="IPR032787">
    <property type="entry name" value="Prok-E2_D"/>
</dbReference>
<dbReference type="AlphaFoldDB" id="A0A419S4Z9"/>